<evidence type="ECO:0000256" key="3">
    <source>
        <dbReference type="ARBA" id="ARBA00023015"/>
    </source>
</evidence>
<dbReference type="Pfam" id="PF12310">
    <property type="entry name" value="Elf-1_N"/>
    <property type="match status" value="1"/>
</dbReference>
<evidence type="ECO:0000256" key="4">
    <source>
        <dbReference type="ARBA" id="ARBA00023163"/>
    </source>
</evidence>
<evidence type="ECO:0000313" key="8">
    <source>
        <dbReference type="Proteomes" id="UP000028990"/>
    </source>
</evidence>
<evidence type="ECO:0000256" key="2">
    <source>
        <dbReference type="ARBA" id="ARBA00022553"/>
    </source>
</evidence>
<keyword evidence="3" id="KW-0805">Transcription regulation</keyword>
<proteinExistence type="predicted"/>
<evidence type="ECO:0000256" key="5">
    <source>
        <dbReference type="ARBA" id="ARBA00023242"/>
    </source>
</evidence>
<sequence>MKVMALLLIPMNRLAEDKATGNSTLTLLGDEAEFKKGILDERLLDTTFLDSNYSWEGQPTCPAVLWRSPLGARHGEEIIDDDDDDITLTVEAFCHNGDETIETIEAAEVLLNVDSPGPVLDEKRISSNIFSSSEDDIVVAPVTHVSVTLDGIPEVLETHLVQEAYADSPGASSPEQPKRKKVNIFRDQLNDRYTKHLGCKVLDKRQNSSILCSLTCASKYLCKAILISGRKSKPPRPDSKYIFEEEKQRWEGTALCGAATQAPQLSVTITLLAWNTPCGSPTVSVSRSFGEGKRLS</sequence>
<evidence type="ECO:0000259" key="6">
    <source>
        <dbReference type="Pfam" id="PF12310"/>
    </source>
</evidence>
<dbReference type="AlphaFoldDB" id="A0A091E3V2"/>
<accession>A0A091E3V2</accession>
<dbReference type="InterPro" id="IPR022084">
    <property type="entry name" value="TF_Elf_N"/>
</dbReference>
<dbReference type="Proteomes" id="UP000028990">
    <property type="component" value="Unassembled WGS sequence"/>
</dbReference>
<evidence type="ECO:0000256" key="1">
    <source>
        <dbReference type="ARBA" id="ARBA00004123"/>
    </source>
</evidence>
<comment type="subcellular location">
    <subcellularLocation>
        <location evidence="1">Nucleus</location>
    </subcellularLocation>
</comment>
<evidence type="ECO:0000313" key="7">
    <source>
        <dbReference type="EMBL" id="KFO38037.1"/>
    </source>
</evidence>
<keyword evidence="8" id="KW-1185">Reference proteome</keyword>
<feature type="domain" description="Transcription factor Elf N-terminal" evidence="6">
    <location>
        <begin position="76"/>
        <end position="116"/>
    </location>
</feature>
<keyword evidence="5" id="KW-0539">Nucleus</keyword>
<protein>
    <submittedName>
        <fullName evidence="7">ETS-related transcription factor Elf-1</fullName>
    </submittedName>
</protein>
<name>A0A091E3V2_FUKDA</name>
<dbReference type="GO" id="GO:0005634">
    <property type="term" value="C:nucleus"/>
    <property type="evidence" value="ECO:0007669"/>
    <property type="project" value="UniProtKB-SubCell"/>
</dbReference>
<keyword evidence="4" id="KW-0804">Transcription</keyword>
<dbReference type="EMBL" id="KN120656">
    <property type="protein sequence ID" value="KFO38037.1"/>
    <property type="molecule type" value="Genomic_DNA"/>
</dbReference>
<reference evidence="7 8" key="1">
    <citation type="submission" date="2013-11" db="EMBL/GenBank/DDBJ databases">
        <title>The Damaraland mole rat (Fukomys damarensis) genome and evolution of African mole rats.</title>
        <authorList>
            <person name="Gladyshev V.N."/>
            <person name="Fang X."/>
        </authorList>
    </citation>
    <scope>NUCLEOTIDE SEQUENCE [LARGE SCALE GENOMIC DNA]</scope>
    <source>
        <tissue evidence="7">Liver</tissue>
    </source>
</reference>
<keyword evidence="2" id="KW-0597">Phosphoprotein</keyword>
<dbReference type="GO" id="GO:0045893">
    <property type="term" value="P:positive regulation of DNA-templated transcription"/>
    <property type="evidence" value="ECO:0007669"/>
    <property type="project" value="UniProtKB-ARBA"/>
</dbReference>
<organism evidence="7 8">
    <name type="scientific">Fukomys damarensis</name>
    <name type="common">Damaraland mole rat</name>
    <name type="synonym">Cryptomys damarensis</name>
    <dbReference type="NCBI Taxonomy" id="885580"/>
    <lineage>
        <taxon>Eukaryota</taxon>
        <taxon>Metazoa</taxon>
        <taxon>Chordata</taxon>
        <taxon>Craniata</taxon>
        <taxon>Vertebrata</taxon>
        <taxon>Euteleostomi</taxon>
        <taxon>Mammalia</taxon>
        <taxon>Eutheria</taxon>
        <taxon>Euarchontoglires</taxon>
        <taxon>Glires</taxon>
        <taxon>Rodentia</taxon>
        <taxon>Hystricomorpha</taxon>
        <taxon>Bathyergidae</taxon>
        <taxon>Fukomys</taxon>
    </lineage>
</organism>
<gene>
    <name evidence="7" type="ORF">H920_00563</name>
</gene>